<dbReference type="AlphaFoldDB" id="A0AAW9NM02"/>
<comment type="caution">
    <text evidence="2">The sequence shown here is derived from an EMBL/GenBank/DDBJ whole genome shotgun (WGS) entry which is preliminary data.</text>
</comment>
<feature type="signal peptide" evidence="1">
    <location>
        <begin position="1"/>
        <end position="25"/>
    </location>
</feature>
<sequence>MKKKSLFSILIISLLVFSHVPNTFAEEKNETIPSSTVDPIVEVKLISDDVIQIQPTASIIEMSKPIAHQAKLTNTQLGKMVKAHQKGTTWLSIVSTIVFAGGPTAPAGVATALASALAGSPNSLIAAYYSGKHAYHVSVYASGKKPSLSKITYIYYTKSNLSFRSPR</sequence>
<evidence type="ECO:0000313" key="2">
    <source>
        <dbReference type="EMBL" id="MEC0276000.1"/>
    </source>
</evidence>
<keyword evidence="1" id="KW-0732">Signal</keyword>
<organism evidence="2 3">
    <name type="scientific">Peribacillus castrilensis</name>
    <dbReference type="NCBI Taxonomy" id="2897690"/>
    <lineage>
        <taxon>Bacteria</taxon>
        <taxon>Bacillati</taxon>
        <taxon>Bacillota</taxon>
        <taxon>Bacilli</taxon>
        <taxon>Bacillales</taxon>
        <taxon>Bacillaceae</taxon>
        <taxon>Peribacillus</taxon>
    </lineage>
</organism>
<dbReference type="EMBL" id="JARNBH010000027">
    <property type="protein sequence ID" value="MEC0276000.1"/>
    <property type="molecule type" value="Genomic_DNA"/>
</dbReference>
<name>A0AAW9NM02_9BACI</name>
<dbReference type="RefSeq" id="WP_367407895.1">
    <property type="nucleotide sequence ID" value="NZ_JARNBH010000027.1"/>
</dbReference>
<feature type="chain" id="PRO_5043443578" evidence="1">
    <location>
        <begin position="26"/>
        <end position="167"/>
    </location>
</feature>
<evidence type="ECO:0000256" key="1">
    <source>
        <dbReference type="SAM" id="SignalP"/>
    </source>
</evidence>
<gene>
    <name evidence="2" type="ORF">P4706_23500</name>
</gene>
<accession>A0AAW9NM02</accession>
<keyword evidence="3" id="KW-1185">Reference proteome</keyword>
<reference evidence="2 3" key="1">
    <citation type="submission" date="2023-03" db="EMBL/GenBank/DDBJ databases">
        <title>Bacillus Genome Sequencing.</title>
        <authorList>
            <person name="Dunlap C."/>
        </authorList>
    </citation>
    <scope>NUCLEOTIDE SEQUENCE [LARGE SCALE GENOMIC DNA]</scope>
    <source>
        <strain evidence="2 3">B-41290</strain>
    </source>
</reference>
<evidence type="ECO:0000313" key="3">
    <source>
        <dbReference type="Proteomes" id="UP001307168"/>
    </source>
</evidence>
<proteinExistence type="predicted"/>
<protein>
    <submittedName>
        <fullName evidence="2">Uncharacterized protein</fullName>
    </submittedName>
</protein>
<dbReference type="Proteomes" id="UP001307168">
    <property type="component" value="Unassembled WGS sequence"/>
</dbReference>